<dbReference type="Proteomes" id="UP000235371">
    <property type="component" value="Unassembled WGS sequence"/>
</dbReference>
<evidence type="ECO:0000313" key="2">
    <source>
        <dbReference type="Proteomes" id="UP000235371"/>
    </source>
</evidence>
<dbReference type="OrthoDB" id="3535423at2759"/>
<keyword evidence="2" id="KW-1185">Reference proteome</keyword>
<reference evidence="1 2" key="1">
    <citation type="submission" date="2016-04" db="EMBL/GenBank/DDBJ databases">
        <title>A degradative enzymes factory behind the ericoid mycorrhizal symbiosis.</title>
        <authorList>
            <consortium name="DOE Joint Genome Institute"/>
            <person name="Martino E."/>
            <person name="Morin E."/>
            <person name="Grelet G."/>
            <person name="Kuo A."/>
            <person name="Kohler A."/>
            <person name="Daghino S."/>
            <person name="Barry K."/>
            <person name="Choi C."/>
            <person name="Cichocki N."/>
            <person name="Clum A."/>
            <person name="Copeland A."/>
            <person name="Hainaut M."/>
            <person name="Haridas S."/>
            <person name="Labutti K."/>
            <person name="Lindquist E."/>
            <person name="Lipzen A."/>
            <person name="Khouja H.-R."/>
            <person name="Murat C."/>
            <person name="Ohm R."/>
            <person name="Olson A."/>
            <person name="Spatafora J."/>
            <person name="Veneault-Fourrey C."/>
            <person name="Henrissat B."/>
            <person name="Grigoriev I."/>
            <person name="Martin F."/>
            <person name="Perotto S."/>
        </authorList>
    </citation>
    <scope>NUCLEOTIDE SEQUENCE [LARGE SCALE GENOMIC DNA]</scope>
    <source>
        <strain evidence="1 2">E</strain>
    </source>
</reference>
<organism evidence="1 2">
    <name type="scientific">Hyaloscypha bicolor E</name>
    <dbReference type="NCBI Taxonomy" id="1095630"/>
    <lineage>
        <taxon>Eukaryota</taxon>
        <taxon>Fungi</taxon>
        <taxon>Dikarya</taxon>
        <taxon>Ascomycota</taxon>
        <taxon>Pezizomycotina</taxon>
        <taxon>Leotiomycetes</taxon>
        <taxon>Helotiales</taxon>
        <taxon>Hyaloscyphaceae</taxon>
        <taxon>Hyaloscypha</taxon>
        <taxon>Hyaloscypha bicolor</taxon>
    </lineage>
</organism>
<dbReference type="EMBL" id="KZ613921">
    <property type="protein sequence ID" value="PMD49432.1"/>
    <property type="molecule type" value="Genomic_DNA"/>
</dbReference>
<dbReference type="AlphaFoldDB" id="A0A2J6SF89"/>
<accession>A0A2J6SF89</accession>
<sequence length="169" mass="18511">MGMKRALGGSNSNPIPKGKCDEVEVQYPLALAKALIEASKSPAEHVCHVVKIRFLLITGALSVRDQTKNLWILEEGRKARGLAETKLLKLAEENGNFEAVVVKCGYVLKKESSVPEVLVEASRNVIRVDELAAAMVELAVMGSRSQTIGNAELRSMGKKLLKERKEKDK</sequence>
<gene>
    <name evidence="1" type="ORF">K444DRAFT_622992</name>
</gene>
<name>A0A2J6SF89_9HELO</name>
<evidence type="ECO:0000313" key="1">
    <source>
        <dbReference type="EMBL" id="PMD49432.1"/>
    </source>
</evidence>
<protein>
    <submittedName>
        <fullName evidence="1">Uncharacterized protein</fullName>
    </submittedName>
</protein>
<proteinExistence type="predicted"/>
<dbReference type="STRING" id="1095630.A0A2J6SF89"/>
<dbReference type="InParanoid" id="A0A2J6SF89"/>
<dbReference type="GeneID" id="36590286"/>
<dbReference type="RefSeq" id="XP_024726336.1">
    <property type="nucleotide sequence ID" value="XM_024882209.1"/>
</dbReference>
<dbReference type="Gene3D" id="3.40.50.720">
    <property type="entry name" value="NAD(P)-binding Rossmann-like Domain"/>
    <property type="match status" value="1"/>
</dbReference>